<dbReference type="EMBL" id="BK015890">
    <property type="protein sequence ID" value="DAD71981.1"/>
    <property type="molecule type" value="Genomic_DNA"/>
</dbReference>
<name>A0A8S5LPL1_9CAUD</name>
<organism evidence="1">
    <name type="scientific">Myoviridae sp. ct0f722</name>
    <dbReference type="NCBI Taxonomy" id="2827599"/>
    <lineage>
        <taxon>Viruses</taxon>
        <taxon>Duplodnaviria</taxon>
        <taxon>Heunggongvirae</taxon>
        <taxon>Uroviricota</taxon>
        <taxon>Caudoviricetes</taxon>
    </lineage>
</organism>
<evidence type="ECO:0000313" key="1">
    <source>
        <dbReference type="EMBL" id="DAD71981.1"/>
    </source>
</evidence>
<reference evidence="1" key="1">
    <citation type="journal article" date="2021" name="Proc. Natl. Acad. Sci. U.S.A.">
        <title>A Catalog of Tens of Thousands of Viruses from Human Metagenomes Reveals Hidden Associations with Chronic Diseases.</title>
        <authorList>
            <person name="Tisza M.J."/>
            <person name="Buck C.B."/>
        </authorList>
    </citation>
    <scope>NUCLEOTIDE SEQUENCE</scope>
    <source>
        <strain evidence="1">Ct0f722</strain>
    </source>
</reference>
<sequence length="79" mass="9072">MKSLLETLQEALVSEKKDEITDEKSFREYARSLFEEAFGDDLDEDEMKEIVDGLIAKQKEDDLDWGEVVGMLQQSMGPK</sequence>
<accession>A0A8S5LPL1</accession>
<proteinExistence type="predicted"/>
<protein>
    <submittedName>
        <fullName evidence="1">Uncharacterized protein</fullName>
    </submittedName>
</protein>